<reference evidence="3" key="2">
    <citation type="submission" date="2021-08" db="EMBL/GenBank/DDBJ databases">
        <authorList>
            <person name="Tani A."/>
            <person name="Ola A."/>
            <person name="Ogura Y."/>
            <person name="Katsura K."/>
            <person name="Hayashi T."/>
        </authorList>
    </citation>
    <scope>NUCLEOTIDE SEQUENCE</scope>
    <source>
        <strain evidence="3">JCM 32048</strain>
    </source>
</reference>
<protein>
    <recommendedName>
        <fullName evidence="5">Porin</fullName>
    </recommendedName>
</protein>
<name>A0AA37M3S3_9HYPH</name>
<dbReference type="SUPFAM" id="SSF56925">
    <property type="entry name" value="OMPA-like"/>
    <property type="match status" value="2"/>
</dbReference>
<evidence type="ECO:0000256" key="1">
    <source>
        <dbReference type="ARBA" id="ARBA00038306"/>
    </source>
</evidence>
<evidence type="ECO:0000313" key="3">
    <source>
        <dbReference type="EMBL" id="GJD61464.1"/>
    </source>
</evidence>
<dbReference type="AlphaFoldDB" id="A0AA37M3S3"/>
<evidence type="ECO:0000313" key="4">
    <source>
        <dbReference type="Proteomes" id="UP001055286"/>
    </source>
</evidence>
<reference evidence="3" key="1">
    <citation type="journal article" date="2016" name="Front. Microbiol.">
        <title>Genome Sequence of the Piezophilic, Mesophilic Sulfate-Reducing Bacterium Desulfovibrio indicus J2T.</title>
        <authorList>
            <person name="Cao J."/>
            <person name="Maignien L."/>
            <person name="Shao Z."/>
            <person name="Alain K."/>
            <person name="Jebbar M."/>
        </authorList>
    </citation>
    <scope>NUCLEOTIDE SEQUENCE</scope>
    <source>
        <strain evidence="3">JCM 32048</strain>
    </source>
</reference>
<comment type="similarity">
    <text evidence="1">Belongs to the Omp25/RopB family.</text>
</comment>
<sequence length="489" mass="47243">MIRITLLSAIGASLLAVQAAQAADAPVRPLPAPAFPVLPDWSGFYVGSQFGGVAGGRGARGVASGDGGGVVPTLFGGRGGRTGIAVAPVEGRTVFQGLHAGVNGQWGAVVAGLEGDVASLGPLDDVLGSVRSRLGLASGQVLVYGTAGLAVRTVPALVLGTFVGGNGGAGGNAGPGGSGGAGGNGFGSAVLARGGTDGIGVVGGGGIEVKLTPGVSTGVEALYYSFDGPRLLGAPRDFLTVRGRLTVHPGPAWAAVAPANWAGGYLGGHLGALHGLSAGRFGPSALATGEPGGAGTRGIDGGGGGGGGLAFAGLARSPAILGGLHVGYNWQRAALVLGAEGDVSFADAASHRTLGTIRGRLGWSAGATLLYATAGVAFARNEGVRAVFAGDGGPGGNGGLVLAGPGGASGTGGPALAFRPRDTEIGFVVGGGLEARLSERVSAGVEALYYGLSDRALAPVPPGPGRIAVPGRGNDALVLRTRLSFSFQP</sequence>
<feature type="chain" id="PRO_5041430973" description="Porin" evidence="2">
    <location>
        <begin position="23"/>
        <end position="489"/>
    </location>
</feature>
<dbReference type="EMBL" id="BPQJ01000006">
    <property type="protein sequence ID" value="GJD61464.1"/>
    <property type="molecule type" value="Genomic_DNA"/>
</dbReference>
<dbReference type="PANTHER" id="PTHR34001">
    <property type="entry name" value="BLL7405 PROTEIN"/>
    <property type="match status" value="1"/>
</dbReference>
<feature type="signal peptide" evidence="2">
    <location>
        <begin position="1"/>
        <end position="22"/>
    </location>
</feature>
<dbReference type="Proteomes" id="UP001055286">
    <property type="component" value="Unassembled WGS sequence"/>
</dbReference>
<keyword evidence="2" id="KW-0732">Signal</keyword>
<proteinExistence type="inferred from homology"/>
<evidence type="ECO:0008006" key="5">
    <source>
        <dbReference type="Google" id="ProtNLM"/>
    </source>
</evidence>
<dbReference type="InterPro" id="IPR051692">
    <property type="entry name" value="OMP-like"/>
</dbReference>
<gene>
    <name evidence="3" type="ORF">MPEAHAMD_1607</name>
</gene>
<keyword evidence="4" id="KW-1185">Reference proteome</keyword>
<dbReference type="InterPro" id="IPR011250">
    <property type="entry name" value="OMP/PagP_B-barrel"/>
</dbReference>
<dbReference type="RefSeq" id="WP_273557144.1">
    <property type="nucleotide sequence ID" value="NZ_BPQJ01000006.1"/>
</dbReference>
<accession>A0AA37M3S3</accession>
<organism evidence="3 4">
    <name type="scientific">Methylobacterium frigidaeris</name>
    <dbReference type="NCBI Taxonomy" id="2038277"/>
    <lineage>
        <taxon>Bacteria</taxon>
        <taxon>Pseudomonadati</taxon>
        <taxon>Pseudomonadota</taxon>
        <taxon>Alphaproteobacteria</taxon>
        <taxon>Hyphomicrobiales</taxon>
        <taxon>Methylobacteriaceae</taxon>
        <taxon>Methylobacterium</taxon>
    </lineage>
</organism>
<evidence type="ECO:0000256" key="2">
    <source>
        <dbReference type="SAM" id="SignalP"/>
    </source>
</evidence>
<comment type="caution">
    <text evidence="3">The sequence shown here is derived from an EMBL/GenBank/DDBJ whole genome shotgun (WGS) entry which is preliminary data.</text>
</comment>
<dbReference type="PANTHER" id="PTHR34001:SF3">
    <property type="entry name" value="BLL7405 PROTEIN"/>
    <property type="match status" value="1"/>
</dbReference>